<dbReference type="SMART" id="SM00388">
    <property type="entry name" value="HisKA"/>
    <property type="match status" value="1"/>
</dbReference>
<dbReference type="InterPro" id="IPR036890">
    <property type="entry name" value="HATPase_C_sf"/>
</dbReference>
<feature type="domain" description="Histidine kinase" evidence="9">
    <location>
        <begin position="138"/>
        <end position="354"/>
    </location>
</feature>
<keyword evidence="11" id="KW-1185">Reference proteome</keyword>
<reference evidence="11" key="1">
    <citation type="submission" date="2017-04" db="EMBL/GenBank/DDBJ databases">
        <authorList>
            <person name="Varghese N."/>
            <person name="Submissions S."/>
        </authorList>
    </citation>
    <scope>NUCLEOTIDE SEQUENCE [LARGE SCALE GENOMIC DNA]</scope>
    <source>
        <strain evidence="11">RKEM611</strain>
    </source>
</reference>
<dbReference type="SMART" id="SM00387">
    <property type="entry name" value="HATPase_c"/>
    <property type="match status" value="1"/>
</dbReference>
<dbReference type="InterPro" id="IPR036097">
    <property type="entry name" value="HisK_dim/P_sf"/>
</dbReference>
<dbReference type="InterPro" id="IPR004358">
    <property type="entry name" value="Sig_transdc_His_kin-like_C"/>
</dbReference>
<sequence>MDQSYQNRLLSVISGIMDTVQSALIITDLDCNFLLKNRQAEAFVKAIGKDSFTEDMKTIAEGLSANVHKVQQHRTYRINERSTVELDYSVSRIADQSFLVWSLHDRSKQFAAEKEAEINKQKANHAEKMASIGEMSASIVHEIRNPLTIITGQVSLAQEYLNRDKMTKEFSQRLIDRLEKSATRINGIIKSLLNLSRNTGNDAMSSFSLNEILDEVNLFASLKIKGAKVPLSITKLEPDVSVVCHPSEIIQVLINLVKNAKEEVYQDENPWVELSANLQEEQLQIFVTDSGNGIPDDVAKRIFEPYFTTKTIGEGTGIGLSLCKRLIEDVHQGRFYLDRNHPNTRFVIELPRRIDSKQSA</sequence>
<dbReference type="PANTHER" id="PTHR43065">
    <property type="entry name" value="SENSOR HISTIDINE KINASE"/>
    <property type="match status" value="1"/>
</dbReference>
<dbReference type="RefSeq" id="WP_132324912.1">
    <property type="nucleotide sequence ID" value="NZ_FWZT01000030.1"/>
</dbReference>
<dbReference type="PROSITE" id="PS50109">
    <property type="entry name" value="HIS_KIN"/>
    <property type="match status" value="1"/>
</dbReference>
<evidence type="ECO:0000256" key="2">
    <source>
        <dbReference type="ARBA" id="ARBA00012438"/>
    </source>
</evidence>
<evidence type="ECO:0000256" key="5">
    <source>
        <dbReference type="ARBA" id="ARBA00022741"/>
    </source>
</evidence>
<dbReference type="InterPro" id="IPR003661">
    <property type="entry name" value="HisK_dim/P_dom"/>
</dbReference>
<evidence type="ECO:0000313" key="11">
    <source>
        <dbReference type="Proteomes" id="UP000192907"/>
    </source>
</evidence>
<dbReference type="OrthoDB" id="5294959at2"/>
<evidence type="ECO:0000256" key="1">
    <source>
        <dbReference type="ARBA" id="ARBA00000085"/>
    </source>
</evidence>
<dbReference type="PRINTS" id="PR00344">
    <property type="entry name" value="BCTRLSENSOR"/>
</dbReference>
<proteinExistence type="predicted"/>
<dbReference type="STRING" id="1513793.SAMN06296036_13060"/>
<accession>A0A1Y6CM08</accession>
<evidence type="ECO:0000313" key="10">
    <source>
        <dbReference type="EMBL" id="SMF76749.1"/>
    </source>
</evidence>
<dbReference type="Gene3D" id="1.10.287.130">
    <property type="match status" value="1"/>
</dbReference>
<keyword evidence="6 10" id="KW-0418">Kinase</keyword>
<dbReference type="Gene3D" id="3.30.565.10">
    <property type="entry name" value="Histidine kinase-like ATPase, C-terminal domain"/>
    <property type="match status" value="1"/>
</dbReference>
<dbReference type="PANTHER" id="PTHR43065:SF10">
    <property type="entry name" value="PEROXIDE STRESS-ACTIVATED HISTIDINE KINASE MAK3"/>
    <property type="match status" value="1"/>
</dbReference>
<dbReference type="SUPFAM" id="SSF55874">
    <property type="entry name" value="ATPase domain of HSP90 chaperone/DNA topoisomerase II/histidine kinase"/>
    <property type="match status" value="1"/>
</dbReference>
<name>A0A1Y6CM08_9BACT</name>
<protein>
    <recommendedName>
        <fullName evidence="2">histidine kinase</fullName>
        <ecNumber evidence="2">2.7.13.3</ecNumber>
    </recommendedName>
</protein>
<organism evidence="10 11">
    <name type="scientific">Pseudobacteriovorax antillogorgiicola</name>
    <dbReference type="NCBI Taxonomy" id="1513793"/>
    <lineage>
        <taxon>Bacteria</taxon>
        <taxon>Pseudomonadati</taxon>
        <taxon>Bdellovibrionota</taxon>
        <taxon>Oligoflexia</taxon>
        <taxon>Oligoflexales</taxon>
        <taxon>Pseudobacteriovoracaceae</taxon>
        <taxon>Pseudobacteriovorax</taxon>
    </lineage>
</organism>
<dbReference type="AlphaFoldDB" id="A0A1Y6CM08"/>
<dbReference type="CDD" id="cd00082">
    <property type="entry name" value="HisKA"/>
    <property type="match status" value="1"/>
</dbReference>
<gene>
    <name evidence="10" type="ORF">SAMN06296036_13060</name>
</gene>
<dbReference type="EC" id="2.7.13.3" evidence="2"/>
<evidence type="ECO:0000256" key="7">
    <source>
        <dbReference type="ARBA" id="ARBA00022840"/>
    </source>
</evidence>
<dbReference type="Proteomes" id="UP000192907">
    <property type="component" value="Unassembled WGS sequence"/>
</dbReference>
<keyword evidence="4" id="KW-0808">Transferase</keyword>
<dbReference type="Pfam" id="PF00512">
    <property type="entry name" value="HisKA"/>
    <property type="match status" value="1"/>
</dbReference>
<evidence type="ECO:0000259" key="9">
    <source>
        <dbReference type="PROSITE" id="PS50109"/>
    </source>
</evidence>
<keyword evidence="8" id="KW-0902">Two-component regulatory system</keyword>
<dbReference type="GO" id="GO:0005524">
    <property type="term" value="F:ATP binding"/>
    <property type="evidence" value="ECO:0007669"/>
    <property type="project" value="UniProtKB-KW"/>
</dbReference>
<evidence type="ECO:0000256" key="4">
    <source>
        <dbReference type="ARBA" id="ARBA00022679"/>
    </source>
</evidence>
<evidence type="ECO:0000256" key="3">
    <source>
        <dbReference type="ARBA" id="ARBA00022553"/>
    </source>
</evidence>
<dbReference type="EMBL" id="FWZT01000030">
    <property type="protein sequence ID" value="SMF76749.1"/>
    <property type="molecule type" value="Genomic_DNA"/>
</dbReference>
<dbReference type="SUPFAM" id="SSF47384">
    <property type="entry name" value="Homodimeric domain of signal transducing histidine kinase"/>
    <property type="match status" value="1"/>
</dbReference>
<keyword evidence="7" id="KW-0067">ATP-binding</keyword>
<evidence type="ECO:0000256" key="6">
    <source>
        <dbReference type="ARBA" id="ARBA00022777"/>
    </source>
</evidence>
<keyword evidence="3" id="KW-0597">Phosphoprotein</keyword>
<dbReference type="InterPro" id="IPR003594">
    <property type="entry name" value="HATPase_dom"/>
</dbReference>
<dbReference type="InterPro" id="IPR005467">
    <property type="entry name" value="His_kinase_dom"/>
</dbReference>
<keyword evidence="5" id="KW-0547">Nucleotide-binding</keyword>
<dbReference type="GO" id="GO:0000155">
    <property type="term" value="F:phosphorelay sensor kinase activity"/>
    <property type="evidence" value="ECO:0007669"/>
    <property type="project" value="InterPro"/>
</dbReference>
<dbReference type="Pfam" id="PF02518">
    <property type="entry name" value="HATPase_c"/>
    <property type="match status" value="1"/>
</dbReference>
<comment type="catalytic activity">
    <reaction evidence="1">
        <text>ATP + protein L-histidine = ADP + protein N-phospho-L-histidine.</text>
        <dbReference type="EC" id="2.7.13.3"/>
    </reaction>
</comment>
<evidence type="ECO:0000256" key="8">
    <source>
        <dbReference type="ARBA" id="ARBA00023012"/>
    </source>
</evidence>